<dbReference type="AlphaFoldDB" id="A0A377W5M0"/>
<reference evidence="2 3" key="1">
    <citation type="submission" date="2018-06" db="EMBL/GenBank/DDBJ databases">
        <authorList>
            <consortium name="Pathogen Informatics"/>
            <person name="Doyle S."/>
        </authorList>
    </citation>
    <scope>NUCLEOTIDE SEQUENCE [LARGE SCALE GENOMIC DNA]</scope>
    <source>
        <strain evidence="2 3">NCTC9637</strain>
    </source>
</reference>
<proteinExistence type="predicted"/>
<gene>
    <name evidence="2" type="ORF">NCTC9637_03363</name>
</gene>
<sequence length="96" mass="10159">MAGRFRCGVEGQLILNSLPQRIDAAEAGLGLAYVPDDCVAEALASGRLVRVLAEWTPPSPATISITPAGASIPALSRCYWKLCDADLIDKSVKCSR</sequence>
<evidence type="ECO:0000313" key="2">
    <source>
        <dbReference type="EMBL" id="STT48418.1"/>
    </source>
</evidence>
<feature type="domain" description="LysR substrate-binding" evidence="1">
    <location>
        <begin position="11"/>
        <end position="83"/>
    </location>
</feature>
<dbReference type="SUPFAM" id="SSF53850">
    <property type="entry name" value="Periplasmic binding protein-like II"/>
    <property type="match status" value="1"/>
</dbReference>
<name>A0A377W5M0_KLEPN</name>
<dbReference type="Proteomes" id="UP000255099">
    <property type="component" value="Unassembled WGS sequence"/>
</dbReference>
<dbReference type="Gene3D" id="3.40.190.290">
    <property type="match status" value="1"/>
</dbReference>
<organism evidence="2 3">
    <name type="scientific">Klebsiella pneumoniae</name>
    <dbReference type="NCBI Taxonomy" id="573"/>
    <lineage>
        <taxon>Bacteria</taxon>
        <taxon>Pseudomonadati</taxon>
        <taxon>Pseudomonadota</taxon>
        <taxon>Gammaproteobacteria</taxon>
        <taxon>Enterobacterales</taxon>
        <taxon>Enterobacteriaceae</taxon>
        <taxon>Klebsiella/Raoultella group</taxon>
        <taxon>Klebsiella</taxon>
        <taxon>Klebsiella pneumoniae complex</taxon>
    </lineage>
</organism>
<protein>
    <submittedName>
        <fullName evidence="2">Putative LysR-family transcriptional regulator</fullName>
    </submittedName>
</protein>
<accession>A0A377W5M0</accession>
<dbReference type="Pfam" id="PF03466">
    <property type="entry name" value="LysR_substrate"/>
    <property type="match status" value="1"/>
</dbReference>
<dbReference type="InterPro" id="IPR005119">
    <property type="entry name" value="LysR_subst-bd"/>
</dbReference>
<evidence type="ECO:0000313" key="3">
    <source>
        <dbReference type="Proteomes" id="UP000255099"/>
    </source>
</evidence>
<evidence type="ECO:0000259" key="1">
    <source>
        <dbReference type="Pfam" id="PF03466"/>
    </source>
</evidence>
<dbReference type="EMBL" id="UGLB01000003">
    <property type="protein sequence ID" value="STT48418.1"/>
    <property type="molecule type" value="Genomic_DNA"/>
</dbReference>